<dbReference type="PANTHER" id="PTHR13610">
    <property type="entry name" value="METHYLTRANSFERASE DOMAIN-CONTAINING PROTEIN"/>
    <property type="match status" value="1"/>
</dbReference>
<sequence>MLSIPIILFFFVLWLLWISYKNSTTYLGAPFVPLEPENVAKVIELSGATTGKIFYDLGSGDGRMVIAAALHGATATGVEIDKLKVLYSRIWIRLLRLQDKACIIRKNIFAVDLSDADIVVLYLLQETNDKLQEKLEKELKKGTRVVSVAFNFPGWIPVHIDPKGPIYGPIFVYQR</sequence>
<evidence type="ECO:0008006" key="6">
    <source>
        <dbReference type="Google" id="ProtNLM"/>
    </source>
</evidence>
<protein>
    <recommendedName>
        <fullName evidence="6">DOT1 domain-containing protein</fullName>
    </recommendedName>
</protein>
<dbReference type="GO" id="GO:0032259">
    <property type="term" value="P:methylation"/>
    <property type="evidence" value="ECO:0007669"/>
    <property type="project" value="UniProtKB-KW"/>
</dbReference>
<reference evidence="4 5" key="1">
    <citation type="journal article" date="2016" name="Nat. Commun.">
        <title>Thousands of microbial genomes shed light on interconnected biogeochemical processes in an aquifer system.</title>
        <authorList>
            <person name="Anantharaman K."/>
            <person name="Brown C.T."/>
            <person name="Hug L.A."/>
            <person name="Sharon I."/>
            <person name="Castelle C.J."/>
            <person name="Probst A.J."/>
            <person name="Thomas B.C."/>
            <person name="Singh A."/>
            <person name="Wilkins M.J."/>
            <person name="Karaoz U."/>
            <person name="Brodie E.L."/>
            <person name="Williams K.H."/>
            <person name="Hubbard S.S."/>
            <person name="Banfield J.F."/>
        </authorList>
    </citation>
    <scope>NUCLEOTIDE SEQUENCE [LARGE SCALE GENOMIC DNA]</scope>
</reference>
<evidence type="ECO:0000313" key="4">
    <source>
        <dbReference type="EMBL" id="OGF99148.1"/>
    </source>
</evidence>
<keyword evidence="2" id="KW-0808">Transferase</keyword>
<dbReference type="InterPro" id="IPR026170">
    <property type="entry name" value="FAM173A/B"/>
</dbReference>
<dbReference type="SUPFAM" id="SSF53335">
    <property type="entry name" value="S-adenosyl-L-methionine-dependent methyltransferases"/>
    <property type="match status" value="1"/>
</dbReference>
<dbReference type="EMBL" id="MFIY01000070">
    <property type="protein sequence ID" value="OGF99148.1"/>
    <property type="molecule type" value="Genomic_DNA"/>
</dbReference>
<keyword evidence="3" id="KW-0949">S-adenosyl-L-methionine</keyword>
<evidence type="ECO:0000256" key="2">
    <source>
        <dbReference type="ARBA" id="ARBA00022679"/>
    </source>
</evidence>
<organism evidence="4 5">
    <name type="scientific">Candidatus Gottesmanbacteria bacterium RBG_13_37_7</name>
    <dbReference type="NCBI Taxonomy" id="1798369"/>
    <lineage>
        <taxon>Bacteria</taxon>
        <taxon>Candidatus Gottesmaniibacteriota</taxon>
    </lineage>
</organism>
<dbReference type="Pfam" id="PF06325">
    <property type="entry name" value="PrmA"/>
    <property type="match status" value="1"/>
</dbReference>
<evidence type="ECO:0000256" key="3">
    <source>
        <dbReference type="ARBA" id="ARBA00022691"/>
    </source>
</evidence>
<evidence type="ECO:0000313" key="5">
    <source>
        <dbReference type="Proteomes" id="UP000178230"/>
    </source>
</evidence>
<name>A0A1F5YG33_9BACT</name>
<gene>
    <name evidence="4" type="ORF">A2Y99_00675</name>
</gene>
<dbReference type="AlphaFoldDB" id="A0A1F5YG33"/>
<keyword evidence="1" id="KW-0489">Methyltransferase</keyword>
<dbReference type="GO" id="GO:0031151">
    <property type="term" value="F:histone H3K79 methyltransferase activity"/>
    <property type="evidence" value="ECO:0007669"/>
    <property type="project" value="InterPro"/>
</dbReference>
<dbReference type="Gene3D" id="3.40.50.150">
    <property type="entry name" value="Vaccinia Virus protein VP39"/>
    <property type="match status" value="1"/>
</dbReference>
<dbReference type="InterPro" id="IPR029063">
    <property type="entry name" value="SAM-dependent_MTases_sf"/>
</dbReference>
<comment type="caution">
    <text evidence="4">The sequence shown here is derived from an EMBL/GenBank/DDBJ whole genome shotgun (WGS) entry which is preliminary data.</text>
</comment>
<accession>A0A1F5YG33</accession>
<dbReference type="Proteomes" id="UP000178230">
    <property type="component" value="Unassembled WGS sequence"/>
</dbReference>
<proteinExistence type="predicted"/>
<evidence type="ECO:0000256" key="1">
    <source>
        <dbReference type="ARBA" id="ARBA00022603"/>
    </source>
</evidence>
<dbReference type="PANTHER" id="PTHR13610:SF9">
    <property type="entry name" value="FI06469P"/>
    <property type="match status" value="1"/>
</dbReference>